<dbReference type="Proteomes" id="UP000792457">
    <property type="component" value="Unassembled WGS sequence"/>
</dbReference>
<keyword evidence="4" id="KW-0560">Oxidoreductase</keyword>
<dbReference type="GO" id="GO:0046872">
    <property type="term" value="F:metal ion binding"/>
    <property type="evidence" value="ECO:0007669"/>
    <property type="project" value="UniProtKB-KW"/>
</dbReference>
<evidence type="ECO:0000256" key="4">
    <source>
        <dbReference type="ARBA" id="ARBA00023002"/>
    </source>
</evidence>
<dbReference type="Gene3D" id="1.20.1370.10">
    <property type="entry name" value="Hemocyanin, N-terminal domain"/>
    <property type="match status" value="1"/>
</dbReference>
<dbReference type="OrthoDB" id="8119704at2759"/>
<keyword evidence="3" id="KW-0479">Metal-binding</keyword>
<dbReference type="InterPro" id="IPR013788">
    <property type="entry name" value="Hemocyanin/hexamerin"/>
</dbReference>
<dbReference type="SUPFAM" id="SSF48050">
    <property type="entry name" value="Hemocyanin, N-terminal domain"/>
    <property type="match status" value="1"/>
</dbReference>
<dbReference type="InterPro" id="IPR036697">
    <property type="entry name" value="Hemocyanin_N_sf"/>
</dbReference>
<dbReference type="GO" id="GO:0016491">
    <property type="term" value="F:oxidoreductase activity"/>
    <property type="evidence" value="ECO:0007669"/>
    <property type="project" value="UniProtKB-KW"/>
</dbReference>
<sequence>MASQQKQTTNQQDVLYLLERPTEPFFFPKGDKKAVFDIPNNDYLVERFRPVADDLTTRFGEDSVKIPVRAVTVPDISLPMQLGRRENFSLFLPRHREMAARLIDIFLSKKFLSPQSSPWILTL</sequence>
<evidence type="ECO:0000256" key="5">
    <source>
        <dbReference type="ARBA" id="ARBA00023008"/>
    </source>
</evidence>
<evidence type="ECO:0000313" key="6">
    <source>
        <dbReference type="EMBL" id="KAG8238620.1"/>
    </source>
</evidence>
<evidence type="ECO:0000256" key="3">
    <source>
        <dbReference type="ARBA" id="ARBA00022723"/>
    </source>
</evidence>
<dbReference type="AlphaFoldDB" id="A0A8K0KRV2"/>
<evidence type="ECO:0000313" key="7">
    <source>
        <dbReference type="Proteomes" id="UP000792457"/>
    </source>
</evidence>
<proteinExistence type="inferred from homology"/>
<dbReference type="EMBL" id="KZ309394">
    <property type="protein sequence ID" value="KAG8238620.1"/>
    <property type="molecule type" value="Genomic_DNA"/>
</dbReference>
<comment type="caution">
    <text evidence="6">The sequence shown here is derived from an EMBL/GenBank/DDBJ whole genome shotgun (WGS) entry which is preliminary data.</text>
</comment>
<name>A0A8K0KRV2_LADFU</name>
<keyword evidence="7" id="KW-1185">Reference proteome</keyword>
<dbReference type="PANTHER" id="PTHR11511:SF4">
    <property type="entry name" value="PHENOLOXIDASE 2-RELATED"/>
    <property type="match status" value="1"/>
</dbReference>
<keyword evidence="5" id="KW-0186">Copper</keyword>
<evidence type="ECO:0000256" key="1">
    <source>
        <dbReference type="ARBA" id="ARBA00001973"/>
    </source>
</evidence>
<comment type="similarity">
    <text evidence="2">Belongs to the tyrosinase family.</text>
</comment>
<organism evidence="6 7">
    <name type="scientific">Ladona fulva</name>
    <name type="common">Scarce chaser dragonfly</name>
    <name type="synonym">Libellula fulva</name>
    <dbReference type="NCBI Taxonomy" id="123851"/>
    <lineage>
        <taxon>Eukaryota</taxon>
        <taxon>Metazoa</taxon>
        <taxon>Ecdysozoa</taxon>
        <taxon>Arthropoda</taxon>
        <taxon>Hexapoda</taxon>
        <taxon>Insecta</taxon>
        <taxon>Pterygota</taxon>
        <taxon>Palaeoptera</taxon>
        <taxon>Odonata</taxon>
        <taxon>Epiprocta</taxon>
        <taxon>Anisoptera</taxon>
        <taxon>Libelluloidea</taxon>
        <taxon>Libellulidae</taxon>
        <taxon>Ladona</taxon>
    </lineage>
</organism>
<gene>
    <name evidence="6" type="ORF">J437_LFUL018538</name>
</gene>
<evidence type="ECO:0000256" key="2">
    <source>
        <dbReference type="ARBA" id="ARBA00009928"/>
    </source>
</evidence>
<reference evidence="6" key="1">
    <citation type="submission" date="2013-04" db="EMBL/GenBank/DDBJ databases">
        <authorList>
            <person name="Qu J."/>
            <person name="Murali S.C."/>
            <person name="Bandaranaike D."/>
            <person name="Bellair M."/>
            <person name="Blankenburg K."/>
            <person name="Chao H."/>
            <person name="Dinh H."/>
            <person name="Doddapaneni H."/>
            <person name="Downs B."/>
            <person name="Dugan-Rocha S."/>
            <person name="Elkadiri S."/>
            <person name="Gnanaolivu R.D."/>
            <person name="Hernandez B."/>
            <person name="Javaid M."/>
            <person name="Jayaseelan J.C."/>
            <person name="Lee S."/>
            <person name="Li M."/>
            <person name="Ming W."/>
            <person name="Munidasa M."/>
            <person name="Muniz J."/>
            <person name="Nguyen L."/>
            <person name="Ongeri F."/>
            <person name="Osuji N."/>
            <person name="Pu L.-L."/>
            <person name="Puazo M."/>
            <person name="Qu C."/>
            <person name="Quiroz J."/>
            <person name="Raj R."/>
            <person name="Weissenberger G."/>
            <person name="Xin Y."/>
            <person name="Zou X."/>
            <person name="Han Y."/>
            <person name="Richards S."/>
            <person name="Worley K."/>
            <person name="Muzny D."/>
            <person name="Gibbs R."/>
        </authorList>
    </citation>
    <scope>NUCLEOTIDE SEQUENCE</scope>
    <source>
        <strain evidence="6">Sampled in the wild</strain>
    </source>
</reference>
<dbReference type="PANTHER" id="PTHR11511">
    <property type="entry name" value="LARVAL STORAGE PROTEIN/PHENOLOXIDASE"/>
    <property type="match status" value="1"/>
</dbReference>
<reference evidence="6" key="2">
    <citation type="submission" date="2017-10" db="EMBL/GenBank/DDBJ databases">
        <title>Ladona fulva Genome sequencing and assembly.</title>
        <authorList>
            <person name="Murali S."/>
            <person name="Richards S."/>
            <person name="Bandaranaike D."/>
            <person name="Bellair M."/>
            <person name="Blankenburg K."/>
            <person name="Chao H."/>
            <person name="Dinh H."/>
            <person name="Doddapaneni H."/>
            <person name="Dugan-Rocha S."/>
            <person name="Elkadiri S."/>
            <person name="Gnanaolivu R."/>
            <person name="Hernandez B."/>
            <person name="Skinner E."/>
            <person name="Javaid M."/>
            <person name="Lee S."/>
            <person name="Li M."/>
            <person name="Ming W."/>
            <person name="Munidasa M."/>
            <person name="Muniz J."/>
            <person name="Nguyen L."/>
            <person name="Hughes D."/>
            <person name="Osuji N."/>
            <person name="Pu L.-L."/>
            <person name="Puazo M."/>
            <person name="Qu C."/>
            <person name="Quiroz J."/>
            <person name="Raj R."/>
            <person name="Weissenberger G."/>
            <person name="Xin Y."/>
            <person name="Zou X."/>
            <person name="Han Y."/>
            <person name="Worley K."/>
            <person name="Muzny D."/>
            <person name="Gibbs R."/>
        </authorList>
    </citation>
    <scope>NUCLEOTIDE SEQUENCE</scope>
    <source>
        <strain evidence="6">Sampled in the wild</strain>
    </source>
</reference>
<accession>A0A8K0KRV2</accession>
<comment type="cofactor">
    <cofactor evidence="1">
        <name>Cu(2+)</name>
        <dbReference type="ChEBI" id="CHEBI:29036"/>
    </cofactor>
</comment>
<protein>
    <submittedName>
        <fullName evidence="6">Uncharacterized protein</fullName>
    </submittedName>
</protein>